<dbReference type="GO" id="GO:0016887">
    <property type="term" value="F:ATP hydrolysis activity"/>
    <property type="evidence" value="ECO:0007669"/>
    <property type="project" value="InterPro"/>
</dbReference>
<reference evidence="7" key="1">
    <citation type="submission" date="2022-03" db="EMBL/GenBank/DDBJ databases">
        <authorList>
            <person name="Woo C.Y."/>
        </authorList>
    </citation>
    <scope>NUCLEOTIDE SEQUENCE</scope>
    <source>
        <strain evidence="7">CYS-02</strain>
    </source>
</reference>
<evidence type="ECO:0000256" key="2">
    <source>
        <dbReference type="ARBA" id="ARBA00022448"/>
    </source>
</evidence>
<gene>
    <name evidence="7" type="ORF">MMF98_14700</name>
</gene>
<dbReference type="SMART" id="SM00382">
    <property type="entry name" value="AAA"/>
    <property type="match status" value="1"/>
</dbReference>
<comment type="similarity">
    <text evidence="1">Belongs to the ABC transporter superfamily.</text>
</comment>
<dbReference type="PROSITE" id="PS50893">
    <property type="entry name" value="ABC_TRANSPORTER_2"/>
    <property type="match status" value="1"/>
</dbReference>
<dbReference type="InterPro" id="IPR050166">
    <property type="entry name" value="ABC_transporter_ATP-bind"/>
</dbReference>
<evidence type="ECO:0000256" key="4">
    <source>
        <dbReference type="ARBA" id="ARBA00022741"/>
    </source>
</evidence>
<keyword evidence="8" id="KW-1185">Reference proteome</keyword>
<dbReference type="CDD" id="cd03293">
    <property type="entry name" value="ABC_NrtD_SsuB_transporters"/>
    <property type="match status" value="1"/>
</dbReference>
<evidence type="ECO:0000256" key="5">
    <source>
        <dbReference type="ARBA" id="ARBA00022840"/>
    </source>
</evidence>
<dbReference type="InterPro" id="IPR017871">
    <property type="entry name" value="ABC_transporter-like_CS"/>
</dbReference>
<keyword evidence="2" id="KW-0813">Transport</keyword>
<evidence type="ECO:0000313" key="8">
    <source>
        <dbReference type="Proteomes" id="UP001139447"/>
    </source>
</evidence>
<protein>
    <submittedName>
        <fullName evidence="7">ABC transporter ATP-binding protein</fullName>
    </submittedName>
</protein>
<feature type="domain" description="ABC transporter" evidence="6">
    <location>
        <begin position="8"/>
        <end position="235"/>
    </location>
</feature>
<dbReference type="AlphaFoldDB" id="A0A9X2ANK0"/>
<dbReference type="PANTHER" id="PTHR42788:SF19">
    <property type="entry name" value="ALIPHATIC SULFONATES IMPORT ATP-BINDING PROTEIN SSUB 2"/>
    <property type="match status" value="1"/>
</dbReference>
<organism evidence="7 8">
    <name type="scientific">Variovorax terrae</name>
    <dbReference type="NCBI Taxonomy" id="2923278"/>
    <lineage>
        <taxon>Bacteria</taxon>
        <taxon>Pseudomonadati</taxon>
        <taxon>Pseudomonadota</taxon>
        <taxon>Betaproteobacteria</taxon>
        <taxon>Burkholderiales</taxon>
        <taxon>Comamonadaceae</taxon>
        <taxon>Variovorax</taxon>
    </lineage>
</organism>
<dbReference type="InterPro" id="IPR003593">
    <property type="entry name" value="AAA+_ATPase"/>
</dbReference>
<name>A0A9X2ANK0_9BURK</name>
<dbReference type="SUPFAM" id="SSF52540">
    <property type="entry name" value="P-loop containing nucleoside triphosphate hydrolases"/>
    <property type="match status" value="1"/>
</dbReference>
<dbReference type="InterPro" id="IPR003439">
    <property type="entry name" value="ABC_transporter-like_ATP-bd"/>
</dbReference>
<dbReference type="RefSeq" id="WP_243307114.1">
    <property type="nucleotide sequence ID" value="NZ_JALGBI010000001.1"/>
</dbReference>
<keyword evidence="3" id="KW-0472">Membrane</keyword>
<comment type="caution">
    <text evidence="7">The sequence shown here is derived from an EMBL/GenBank/DDBJ whole genome shotgun (WGS) entry which is preliminary data.</text>
</comment>
<dbReference type="Proteomes" id="UP001139447">
    <property type="component" value="Unassembled WGS sequence"/>
</dbReference>
<dbReference type="PROSITE" id="PS00211">
    <property type="entry name" value="ABC_TRANSPORTER_1"/>
    <property type="match status" value="1"/>
</dbReference>
<proteinExistence type="inferred from homology"/>
<evidence type="ECO:0000256" key="1">
    <source>
        <dbReference type="ARBA" id="ARBA00005417"/>
    </source>
</evidence>
<dbReference type="GO" id="GO:0005524">
    <property type="term" value="F:ATP binding"/>
    <property type="evidence" value="ECO:0007669"/>
    <property type="project" value="UniProtKB-KW"/>
</dbReference>
<evidence type="ECO:0000256" key="3">
    <source>
        <dbReference type="ARBA" id="ARBA00022475"/>
    </source>
</evidence>
<dbReference type="PANTHER" id="PTHR42788">
    <property type="entry name" value="TAURINE IMPORT ATP-BINDING PROTEIN-RELATED"/>
    <property type="match status" value="1"/>
</dbReference>
<accession>A0A9X2ANK0</accession>
<sequence length="259" mass="28055">MQHDNPLVSMQGVGKRYANGTLALDGMDLEIGDHEFVSFLGPSGCGKSTALRMIAGLMSPSAGRIRIGADSAVQPADVSFVFQEPTLMPWATVADNVALPLSLAGLERAEMARRVGEALEMVGLGAFGKVYPRELSGGMKMRVSIARAMVTRPKLLLMDEPFAALDEMTRIKLNNDVLALWSAHRLTTIFVTHSVYESVYLSSRIVVMAARPGRVVADLAVDAPYPRNEEFRMSAAYSDCCRSVSTALQQTLNGVEHAH</sequence>
<keyword evidence="5 7" id="KW-0067">ATP-binding</keyword>
<keyword evidence="3" id="KW-1003">Cell membrane</keyword>
<evidence type="ECO:0000313" key="7">
    <source>
        <dbReference type="EMBL" id="MCJ0764464.1"/>
    </source>
</evidence>
<dbReference type="EMBL" id="JALGBI010000001">
    <property type="protein sequence ID" value="MCJ0764464.1"/>
    <property type="molecule type" value="Genomic_DNA"/>
</dbReference>
<dbReference type="Pfam" id="PF00005">
    <property type="entry name" value="ABC_tran"/>
    <property type="match status" value="1"/>
</dbReference>
<keyword evidence="4" id="KW-0547">Nucleotide-binding</keyword>
<evidence type="ECO:0000259" key="6">
    <source>
        <dbReference type="PROSITE" id="PS50893"/>
    </source>
</evidence>
<dbReference type="Gene3D" id="3.40.50.300">
    <property type="entry name" value="P-loop containing nucleotide triphosphate hydrolases"/>
    <property type="match status" value="1"/>
</dbReference>
<dbReference type="InterPro" id="IPR027417">
    <property type="entry name" value="P-loop_NTPase"/>
</dbReference>